<dbReference type="AlphaFoldDB" id="A0A369QN39"/>
<evidence type="ECO:0000313" key="1">
    <source>
        <dbReference type="EMBL" id="RDC64666.1"/>
    </source>
</evidence>
<sequence>MRLNSYKTLKTKCGKEFDKDLLKVMAFSTKNFKYSHTTYTIYKTESEGYLYCSYKYDAVTDYTTVDCEIISEQEALVHLNKTAS</sequence>
<name>A0A369QN39_9BACT</name>
<comment type="caution">
    <text evidence="1">The sequence shown here is derived from an EMBL/GenBank/DDBJ whole genome shotgun (WGS) entry which is preliminary data.</text>
</comment>
<reference evidence="1 2" key="1">
    <citation type="submission" date="2018-04" db="EMBL/GenBank/DDBJ databases">
        <title>Adhaeribacter sp. HMF7616 genome sequencing and assembly.</title>
        <authorList>
            <person name="Kang H."/>
            <person name="Kang J."/>
            <person name="Cha I."/>
            <person name="Kim H."/>
            <person name="Joh K."/>
        </authorList>
    </citation>
    <scope>NUCLEOTIDE SEQUENCE [LARGE SCALE GENOMIC DNA]</scope>
    <source>
        <strain evidence="1 2">HMF7616</strain>
    </source>
</reference>
<accession>A0A369QN39</accession>
<protein>
    <submittedName>
        <fullName evidence="1">Uncharacterized protein</fullName>
    </submittedName>
</protein>
<dbReference type="Proteomes" id="UP000253919">
    <property type="component" value="Unassembled WGS sequence"/>
</dbReference>
<evidence type="ECO:0000313" key="2">
    <source>
        <dbReference type="Proteomes" id="UP000253919"/>
    </source>
</evidence>
<keyword evidence="2" id="KW-1185">Reference proteome</keyword>
<organism evidence="1 2">
    <name type="scientific">Adhaeribacter pallidiroseus</name>
    <dbReference type="NCBI Taxonomy" id="2072847"/>
    <lineage>
        <taxon>Bacteria</taxon>
        <taxon>Pseudomonadati</taxon>
        <taxon>Bacteroidota</taxon>
        <taxon>Cytophagia</taxon>
        <taxon>Cytophagales</taxon>
        <taxon>Hymenobacteraceae</taxon>
        <taxon>Adhaeribacter</taxon>
    </lineage>
</organism>
<proteinExistence type="predicted"/>
<dbReference type="EMBL" id="QASA01000001">
    <property type="protein sequence ID" value="RDC64666.1"/>
    <property type="molecule type" value="Genomic_DNA"/>
</dbReference>
<gene>
    <name evidence="1" type="ORF">AHMF7616_03282</name>
</gene>